<dbReference type="EMBL" id="JACJPW010000010">
    <property type="protein sequence ID" value="MBD2180617.1"/>
    <property type="molecule type" value="Genomic_DNA"/>
</dbReference>
<dbReference type="RefSeq" id="WP_190463002.1">
    <property type="nucleotide sequence ID" value="NZ_JACJPW010000010.1"/>
</dbReference>
<keyword evidence="2" id="KW-1185">Reference proteome</keyword>
<name>A0A926VB76_9CYAN</name>
<evidence type="ECO:0000313" key="2">
    <source>
        <dbReference type="Proteomes" id="UP000641646"/>
    </source>
</evidence>
<sequence length="123" mass="14006">MQRYAPSAFKALSRNRLEHYRVAAGVSKIPAGHSFKPAQVQMMDELFIAIRSDILTLKGFGEQITTPGWTLDGWLCQHWKMTLLNFLNSPRNKLGADHIVTIQTIYRLQMEQKSNGDNTRNCA</sequence>
<comment type="caution">
    <text evidence="1">The sequence shown here is derived from an EMBL/GenBank/DDBJ whole genome shotgun (WGS) entry which is preliminary data.</text>
</comment>
<proteinExistence type="predicted"/>
<organism evidence="1 2">
    <name type="scientific">Aerosakkonema funiforme FACHB-1375</name>
    <dbReference type="NCBI Taxonomy" id="2949571"/>
    <lineage>
        <taxon>Bacteria</taxon>
        <taxon>Bacillati</taxon>
        <taxon>Cyanobacteriota</taxon>
        <taxon>Cyanophyceae</taxon>
        <taxon>Oscillatoriophycideae</taxon>
        <taxon>Aerosakkonematales</taxon>
        <taxon>Aerosakkonemataceae</taxon>
        <taxon>Aerosakkonema</taxon>
    </lineage>
</organism>
<reference evidence="1" key="1">
    <citation type="journal article" date="2015" name="ISME J.">
        <title>Draft Genome Sequence of Streptomyces incarnatus NRRL8089, which Produces the Nucleoside Antibiotic Sinefungin.</title>
        <authorList>
            <person name="Oshima K."/>
            <person name="Hattori M."/>
            <person name="Shimizu H."/>
            <person name="Fukuda K."/>
            <person name="Nemoto M."/>
            <person name="Inagaki K."/>
            <person name="Tamura T."/>
        </authorList>
    </citation>
    <scope>NUCLEOTIDE SEQUENCE</scope>
    <source>
        <strain evidence="1">FACHB-1375</strain>
    </source>
</reference>
<gene>
    <name evidence="1" type="ORF">H6G03_05785</name>
</gene>
<dbReference type="Proteomes" id="UP000641646">
    <property type="component" value="Unassembled WGS sequence"/>
</dbReference>
<protein>
    <submittedName>
        <fullName evidence="1">Uncharacterized protein</fullName>
    </submittedName>
</protein>
<reference evidence="1" key="2">
    <citation type="submission" date="2020-08" db="EMBL/GenBank/DDBJ databases">
        <authorList>
            <person name="Chen M."/>
            <person name="Teng W."/>
            <person name="Zhao L."/>
            <person name="Hu C."/>
            <person name="Zhou Y."/>
            <person name="Han B."/>
            <person name="Song L."/>
            <person name="Shu W."/>
        </authorList>
    </citation>
    <scope>NUCLEOTIDE SEQUENCE</scope>
    <source>
        <strain evidence="1">FACHB-1375</strain>
    </source>
</reference>
<accession>A0A926VB76</accession>
<dbReference type="AlphaFoldDB" id="A0A926VB76"/>
<evidence type="ECO:0000313" key="1">
    <source>
        <dbReference type="EMBL" id="MBD2180617.1"/>
    </source>
</evidence>